<protein>
    <submittedName>
        <fullName evidence="7">NUDIX hydrolase</fullName>
    </submittedName>
</protein>
<dbReference type="PROSITE" id="PS00893">
    <property type="entry name" value="NUDIX_BOX"/>
    <property type="match status" value="1"/>
</dbReference>
<accession>A0A8J3LZX0</accession>
<organism evidence="7 8">
    <name type="scientific">Planosporangium flavigriseum</name>
    <dbReference type="NCBI Taxonomy" id="373681"/>
    <lineage>
        <taxon>Bacteria</taxon>
        <taxon>Bacillati</taxon>
        <taxon>Actinomycetota</taxon>
        <taxon>Actinomycetes</taxon>
        <taxon>Micromonosporales</taxon>
        <taxon>Micromonosporaceae</taxon>
        <taxon>Planosporangium</taxon>
    </lineage>
</organism>
<dbReference type="AlphaFoldDB" id="A0A8J3LZX0"/>
<dbReference type="Proteomes" id="UP000653674">
    <property type="component" value="Unassembled WGS sequence"/>
</dbReference>
<dbReference type="PROSITE" id="PS51462">
    <property type="entry name" value="NUDIX"/>
    <property type="match status" value="1"/>
</dbReference>
<evidence type="ECO:0000256" key="1">
    <source>
        <dbReference type="ARBA" id="ARBA00001946"/>
    </source>
</evidence>
<evidence type="ECO:0000259" key="6">
    <source>
        <dbReference type="PROSITE" id="PS51462"/>
    </source>
</evidence>
<evidence type="ECO:0000313" key="8">
    <source>
        <dbReference type="Proteomes" id="UP000653674"/>
    </source>
</evidence>
<evidence type="ECO:0000256" key="3">
    <source>
        <dbReference type="ARBA" id="ARBA00022801"/>
    </source>
</evidence>
<keyword evidence="3 5" id="KW-0378">Hydrolase</keyword>
<dbReference type="GO" id="GO:0016787">
    <property type="term" value="F:hydrolase activity"/>
    <property type="evidence" value="ECO:0007669"/>
    <property type="project" value="UniProtKB-KW"/>
</dbReference>
<evidence type="ECO:0000256" key="5">
    <source>
        <dbReference type="RuleBase" id="RU003476"/>
    </source>
</evidence>
<keyword evidence="4" id="KW-0460">Magnesium</keyword>
<dbReference type="Gene3D" id="3.90.79.10">
    <property type="entry name" value="Nucleoside Triphosphate Pyrophosphohydrolase"/>
    <property type="match status" value="1"/>
</dbReference>
<comment type="caution">
    <text evidence="7">The sequence shown here is derived from an EMBL/GenBank/DDBJ whole genome shotgun (WGS) entry which is preliminary data.</text>
</comment>
<comment type="similarity">
    <text evidence="2 5">Belongs to the Nudix hydrolase family.</text>
</comment>
<evidence type="ECO:0000313" key="7">
    <source>
        <dbReference type="EMBL" id="GIG74145.1"/>
    </source>
</evidence>
<dbReference type="PANTHER" id="PTHR43046:SF12">
    <property type="entry name" value="GDP-MANNOSE MANNOSYL HYDROLASE"/>
    <property type="match status" value="1"/>
</dbReference>
<dbReference type="InterPro" id="IPR000086">
    <property type="entry name" value="NUDIX_hydrolase_dom"/>
</dbReference>
<dbReference type="InterPro" id="IPR020084">
    <property type="entry name" value="NUDIX_hydrolase_CS"/>
</dbReference>
<keyword evidence="8" id="KW-1185">Reference proteome</keyword>
<evidence type="ECO:0000256" key="2">
    <source>
        <dbReference type="ARBA" id="ARBA00005582"/>
    </source>
</evidence>
<proteinExistence type="inferred from homology"/>
<dbReference type="PANTHER" id="PTHR43046">
    <property type="entry name" value="GDP-MANNOSE MANNOSYL HYDROLASE"/>
    <property type="match status" value="1"/>
</dbReference>
<gene>
    <name evidence="7" type="ORF">Pfl04_25490</name>
</gene>
<dbReference type="InterPro" id="IPR015797">
    <property type="entry name" value="NUDIX_hydrolase-like_dom_sf"/>
</dbReference>
<dbReference type="EMBL" id="BONU01000015">
    <property type="protein sequence ID" value="GIG74145.1"/>
    <property type="molecule type" value="Genomic_DNA"/>
</dbReference>
<dbReference type="Pfam" id="PF00293">
    <property type="entry name" value="NUDIX"/>
    <property type="match status" value="1"/>
</dbReference>
<dbReference type="SUPFAM" id="SSF55811">
    <property type="entry name" value="Nudix"/>
    <property type="match status" value="1"/>
</dbReference>
<evidence type="ECO:0000256" key="4">
    <source>
        <dbReference type="ARBA" id="ARBA00022842"/>
    </source>
</evidence>
<name>A0A8J3LZX0_9ACTN</name>
<dbReference type="PRINTS" id="PR00502">
    <property type="entry name" value="NUDIXFAMILY"/>
</dbReference>
<comment type="cofactor">
    <cofactor evidence="1">
        <name>Mg(2+)</name>
        <dbReference type="ChEBI" id="CHEBI:18420"/>
    </cofactor>
</comment>
<dbReference type="InterPro" id="IPR020476">
    <property type="entry name" value="Nudix_hydrolase"/>
</dbReference>
<reference evidence="7" key="1">
    <citation type="submission" date="2021-01" db="EMBL/GenBank/DDBJ databases">
        <title>Whole genome shotgun sequence of Planosporangium flavigriseum NBRC 105377.</title>
        <authorList>
            <person name="Komaki H."/>
            <person name="Tamura T."/>
        </authorList>
    </citation>
    <scope>NUCLEOTIDE SEQUENCE</scope>
    <source>
        <strain evidence="7">NBRC 105377</strain>
    </source>
</reference>
<dbReference type="CDD" id="cd18876">
    <property type="entry name" value="NUDIX_Hydrolase"/>
    <property type="match status" value="1"/>
</dbReference>
<feature type="domain" description="Nudix hydrolase" evidence="6">
    <location>
        <begin position="13"/>
        <end position="143"/>
    </location>
</feature>
<sequence>MTMPASDYTATLPRKRMGSAALLRDRDGRILLVEPTYKDYWELPGGAVDGDESPYDAVARELKEELGLALTLGRLLVVDWVPPRAGHTEGVMFVFDGGVLDEATTNAIRLPADELRGWAWSTLAEARQRLSPLLARRAVVATEAVSSGGTVYLEDGNRIV</sequence>